<feature type="transmembrane region" description="Helical" evidence="1">
    <location>
        <begin position="33"/>
        <end position="53"/>
    </location>
</feature>
<accession>A0A938BQS9</accession>
<dbReference type="AlphaFoldDB" id="A0A938BQS9"/>
<keyword evidence="1" id="KW-1133">Transmembrane helix</keyword>
<feature type="transmembrane region" description="Helical" evidence="1">
    <location>
        <begin position="65"/>
        <end position="83"/>
    </location>
</feature>
<feature type="transmembrane region" description="Helical" evidence="1">
    <location>
        <begin position="140"/>
        <end position="160"/>
    </location>
</feature>
<feature type="transmembrane region" description="Helical" evidence="1">
    <location>
        <begin position="224"/>
        <end position="244"/>
    </location>
</feature>
<reference evidence="2" key="1">
    <citation type="submission" date="2019-03" db="EMBL/GenBank/DDBJ databases">
        <title>Lake Tanganyika Metagenome-Assembled Genomes (MAGs).</title>
        <authorList>
            <person name="Tran P."/>
        </authorList>
    </citation>
    <scope>NUCLEOTIDE SEQUENCE</scope>
    <source>
        <strain evidence="2">M_DeepCast_400m_m2_100</strain>
    </source>
</reference>
<comment type="caution">
    <text evidence="2">The sequence shown here is derived from an EMBL/GenBank/DDBJ whole genome shotgun (WGS) entry which is preliminary data.</text>
</comment>
<keyword evidence="1" id="KW-0472">Membrane</keyword>
<protein>
    <submittedName>
        <fullName evidence="2">Uncharacterized protein</fullName>
    </submittedName>
</protein>
<feature type="transmembrane region" description="Helical" evidence="1">
    <location>
        <begin position="193"/>
        <end position="212"/>
    </location>
</feature>
<organism evidence="2 3">
    <name type="scientific">Eiseniibacteriota bacterium</name>
    <dbReference type="NCBI Taxonomy" id="2212470"/>
    <lineage>
        <taxon>Bacteria</taxon>
        <taxon>Candidatus Eiseniibacteriota</taxon>
    </lineage>
</organism>
<dbReference type="EMBL" id="VGIY01000147">
    <property type="protein sequence ID" value="MBM3317580.1"/>
    <property type="molecule type" value="Genomic_DNA"/>
</dbReference>
<proteinExistence type="predicted"/>
<name>A0A938BQS9_UNCEI</name>
<evidence type="ECO:0000313" key="3">
    <source>
        <dbReference type="Proteomes" id="UP000748308"/>
    </source>
</evidence>
<evidence type="ECO:0000313" key="2">
    <source>
        <dbReference type="EMBL" id="MBM3317580.1"/>
    </source>
</evidence>
<evidence type="ECO:0000256" key="1">
    <source>
        <dbReference type="SAM" id="Phobius"/>
    </source>
</evidence>
<dbReference type="Proteomes" id="UP000748308">
    <property type="component" value="Unassembled WGS sequence"/>
</dbReference>
<feature type="transmembrane region" description="Helical" evidence="1">
    <location>
        <begin position="111"/>
        <end position="128"/>
    </location>
</feature>
<gene>
    <name evidence="2" type="ORF">FJY75_06975</name>
</gene>
<keyword evidence="1" id="KW-0812">Transmembrane</keyword>
<sequence length="265" mass="29325">MKRIVWWGLLGLVVLVLALRVAGGEMRSPFADLQGFGVWFAAFLTLAIVSFLYNDNPIYRFAEHLFVGVSAAYWMVMGFWSTLVPNLLGKLWPSLTARWFMPGLAEQARDPLWFLYLIPLAFGILLLTRLLPKGGHLSRWALAFILGTTAGLRLIAYLTADFMGQVQATLVSVAGYTPALTPGGAGVFSFERMFWDLVAVVAILSALSYFYFSKAHTGAFGRFSRLGIWVLMVTFGAGFGYTVMGRVALLVGRVEFLLADWLSVL</sequence>